<keyword evidence="1" id="KW-1133">Transmembrane helix</keyword>
<keyword evidence="1" id="KW-0472">Membrane</keyword>
<gene>
    <name evidence="2" type="ORF">LTR24_006615</name>
</gene>
<reference evidence="2 3" key="1">
    <citation type="submission" date="2023-08" db="EMBL/GenBank/DDBJ databases">
        <title>Black Yeasts Isolated from many extreme environments.</title>
        <authorList>
            <person name="Coleine C."/>
            <person name="Stajich J.E."/>
            <person name="Selbmann L."/>
        </authorList>
    </citation>
    <scope>NUCLEOTIDE SEQUENCE [LARGE SCALE GENOMIC DNA]</scope>
    <source>
        <strain evidence="2 3">CCFEE 5885</strain>
    </source>
</reference>
<feature type="transmembrane region" description="Helical" evidence="1">
    <location>
        <begin position="63"/>
        <end position="81"/>
    </location>
</feature>
<feature type="transmembrane region" description="Helical" evidence="1">
    <location>
        <begin position="174"/>
        <end position="195"/>
    </location>
</feature>
<keyword evidence="3" id="KW-1185">Reference proteome</keyword>
<evidence type="ECO:0000313" key="2">
    <source>
        <dbReference type="EMBL" id="KAK5087575.1"/>
    </source>
</evidence>
<comment type="caution">
    <text evidence="2">The sequence shown here is derived from an EMBL/GenBank/DDBJ whole genome shotgun (WGS) entry which is preliminary data.</text>
</comment>
<feature type="transmembrane region" description="Helical" evidence="1">
    <location>
        <begin position="134"/>
        <end position="154"/>
    </location>
</feature>
<sequence>MSPPFSPRGGRPRGPPPFVVQILRAPLTLNNAIALAITVSVHRSRQALNVGEKMGCGFMRGDAAFGILAVLFAVSIGHNILTVMRFHRIRKDVFGEGMCAARGRWRQQGAVVLDEEEKQARMQKFKEMGKRMPSLFISTGDIVLATGFLGLYILTTLLAKKEGKVELGVAYSSIGALVACVLNLIIGINGLKFWVRKHKKTEESNVQEVEGVDVKEKLLEN</sequence>
<organism evidence="2 3">
    <name type="scientific">Lithohypha guttulata</name>
    <dbReference type="NCBI Taxonomy" id="1690604"/>
    <lineage>
        <taxon>Eukaryota</taxon>
        <taxon>Fungi</taxon>
        <taxon>Dikarya</taxon>
        <taxon>Ascomycota</taxon>
        <taxon>Pezizomycotina</taxon>
        <taxon>Eurotiomycetes</taxon>
        <taxon>Chaetothyriomycetidae</taxon>
        <taxon>Chaetothyriales</taxon>
        <taxon>Trichomeriaceae</taxon>
        <taxon>Lithohypha</taxon>
    </lineage>
</organism>
<dbReference type="Proteomes" id="UP001345013">
    <property type="component" value="Unassembled WGS sequence"/>
</dbReference>
<accession>A0ABR0K5V5</accession>
<evidence type="ECO:0000313" key="3">
    <source>
        <dbReference type="Proteomes" id="UP001345013"/>
    </source>
</evidence>
<proteinExistence type="predicted"/>
<protein>
    <submittedName>
        <fullName evidence="2">Uncharacterized protein</fullName>
    </submittedName>
</protein>
<evidence type="ECO:0000256" key="1">
    <source>
        <dbReference type="SAM" id="Phobius"/>
    </source>
</evidence>
<dbReference type="EMBL" id="JAVRRG010000087">
    <property type="protein sequence ID" value="KAK5087575.1"/>
    <property type="molecule type" value="Genomic_DNA"/>
</dbReference>
<name>A0ABR0K5V5_9EURO</name>
<keyword evidence="1" id="KW-0812">Transmembrane</keyword>